<accession>A0A9P4U0Z3</accession>
<dbReference type="Proteomes" id="UP000800235">
    <property type="component" value="Unassembled WGS sequence"/>
</dbReference>
<name>A0A9P4U0Z3_9PEZI</name>
<gene>
    <name evidence="2" type="ORF">EJ08DRAFT_24076</name>
</gene>
<evidence type="ECO:0000313" key="3">
    <source>
        <dbReference type="Proteomes" id="UP000800235"/>
    </source>
</evidence>
<keyword evidence="1" id="KW-1133">Transmembrane helix</keyword>
<reference evidence="2" key="1">
    <citation type="journal article" date="2020" name="Stud. Mycol.">
        <title>101 Dothideomycetes genomes: a test case for predicting lifestyles and emergence of pathogens.</title>
        <authorList>
            <person name="Haridas S."/>
            <person name="Albert R."/>
            <person name="Binder M."/>
            <person name="Bloem J."/>
            <person name="Labutti K."/>
            <person name="Salamov A."/>
            <person name="Andreopoulos B."/>
            <person name="Baker S."/>
            <person name="Barry K."/>
            <person name="Bills G."/>
            <person name="Bluhm B."/>
            <person name="Cannon C."/>
            <person name="Castanera R."/>
            <person name="Culley D."/>
            <person name="Daum C."/>
            <person name="Ezra D."/>
            <person name="Gonzalez J."/>
            <person name="Henrissat B."/>
            <person name="Kuo A."/>
            <person name="Liang C."/>
            <person name="Lipzen A."/>
            <person name="Lutzoni F."/>
            <person name="Magnuson J."/>
            <person name="Mondo S."/>
            <person name="Nolan M."/>
            <person name="Ohm R."/>
            <person name="Pangilinan J."/>
            <person name="Park H.-J."/>
            <person name="Ramirez L."/>
            <person name="Alfaro M."/>
            <person name="Sun H."/>
            <person name="Tritt A."/>
            <person name="Yoshinaga Y."/>
            <person name="Zwiers L.-H."/>
            <person name="Turgeon B."/>
            <person name="Goodwin S."/>
            <person name="Spatafora J."/>
            <person name="Crous P."/>
            <person name="Grigoriev I."/>
        </authorList>
    </citation>
    <scope>NUCLEOTIDE SEQUENCE</scope>
    <source>
        <strain evidence="2">CBS 130266</strain>
    </source>
</reference>
<feature type="transmembrane region" description="Helical" evidence="1">
    <location>
        <begin position="27"/>
        <end position="44"/>
    </location>
</feature>
<keyword evidence="3" id="KW-1185">Reference proteome</keyword>
<proteinExistence type="predicted"/>
<keyword evidence="1" id="KW-0812">Transmembrane</keyword>
<comment type="caution">
    <text evidence="2">The sequence shown here is derived from an EMBL/GenBank/DDBJ whole genome shotgun (WGS) entry which is preliminary data.</text>
</comment>
<keyword evidence="1" id="KW-0472">Membrane</keyword>
<protein>
    <submittedName>
        <fullName evidence="2">Uncharacterized protein</fullName>
    </submittedName>
</protein>
<sequence>MTRQMGSCNDTPAHMHTFPLDASLRVYYLYIAAILLALLIYLTFSPNRYHVHINNEFISVSKGCPKLPEAFREQEDSKSFDICLYCTIRQSYAIRVNWGLGVVHVRGGVVATSQRNVQYKKQLRETTNFGSSMMSLLSFGS</sequence>
<evidence type="ECO:0000256" key="1">
    <source>
        <dbReference type="SAM" id="Phobius"/>
    </source>
</evidence>
<evidence type="ECO:0000313" key="2">
    <source>
        <dbReference type="EMBL" id="KAF2434119.1"/>
    </source>
</evidence>
<dbReference type="AlphaFoldDB" id="A0A9P4U0Z3"/>
<organism evidence="2 3">
    <name type="scientific">Tothia fuscella</name>
    <dbReference type="NCBI Taxonomy" id="1048955"/>
    <lineage>
        <taxon>Eukaryota</taxon>
        <taxon>Fungi</taxon>
        <taxon>Dikarya</taxon>
        <taxon>Ascomycota</taxon>
        <taxon>Pezizomycotina</taxon>
        <taxon>Dothideomycetes</taxon>
        <taxon>Pleosporomycetidae</taxon>
        <taxon>Venturiales</taxon>
        <taxon>Cylindrosympodiaceae</taxon>
        <taxon>Tothia</taxon>
    </lineage>
</organism>
<dbReference type="EMBL" id="MU007018">
    <property type="protein sequence ID" value="KAF2434119.1"/>
    <property type="molecule type" value="Genomic_DNA"/>
</dbReference>